<organism evidence="2 3">
    <name type="scientific">Kocuria rhizophila</name>
    <dbReference type="NCBI Taxonomy" id="72000"/>
    <lineage>
        <taxon>Bacteria</taxon>
        <taxon>Bacillati</taxon>
        <taxon>Actinomycetota</taxon>
        <taxon>Actinomycetes</taxon>
        <taxon>Micrococcales</taxon>
        <taxon>Micrococcaceae</taxon>
        <taxon>Kocuria</taxon>
    </lineage>
</organism>
<accession>A0AAX2SFW1</accession>
<dbReference type="RefSeq" id="WP_124108936.1">
    <property type="nucleotide sequence ID" value="NZ_CAJFZU010000012.1"/>
</dbReference>
<feature type="region of interest" description="Disordered" evidence="1">
    <location>
        <begin position="275"/>
        <end position="394"/>
    </location>
</feature>
<feature type="compositionally biased region" description="Pro residues" evidence="1">
    <location>
        <begin position="359"/>
        <end position="374"/>
    </location>
</feature>
<dbReference type="Pfam" id="PF05402">
    <property type="entry name" value="PqqD"/>
    <property type="match status" value="1"/>
</dbReference>
<protein>
    <recommendedName>
        <fullName evidence="4">Nucleotidyltransferase-like protein</fullName>
    </recommendedName>
</protein>
<dbReference type="InterPro" id="IPR039498">
    <property type="entry name" value="NTP_transf_5"/>
</dbReference>
<evidence type="ECO:0000313" key="2">
    <source>
        <dbReference type="EMBL" id="TFI02224.1"/>
    </source>
</evidence>
<evidence type="ECO:0000256" key="1">
    <source>
        <dbReference type="SAM" id="MobiDB-lite"/>
    </source>
</evidence>
<sequence length="498" mass="53166">MERSDIPLAARVELAHAEIQAVARARGVDALLVKGYAADPRLYVRGRVSSDVDVLTRPSHADLLVQALHEYDWNTVSTFRSGSIFQHAQTMRHPHWGLVDIHRSFPGFETDPEELFDQLWAQRRTRLVAGYPCDVPRTLEHALIILVHAARSPESMTQDVGHLAEVLTEADWRRLEQRAAELEATVAFAAATGQLPNYRDRPTHDLWLVLSHEGTRSQEWRARMKAATTVGGKLAVALRAPLPNVDHLRMDLGREPTALEITRATVSRPVRAVTELLTGRARRRPDTADRLTAGASPGAAPLPGGVHAAEHPHEVAPAHPGTVLPSPAPGPDAASSMPLPPAPGTPSTAPADTTAPDQPAAPDPRVPGSPPAAPGQPDSWLLGPEPIASPARRAPARAGVLRPAPGTAVVEVAPSETVLGSVCLALVPGGRPVVLNDSAALIWHLAQSTPEDSLPQVLAEATGAPLTEIGPQVRDFVSDLVTQGFLSRQGQCRSGEQP</sequence>
<name>A0AAX2SFW1_KOCRH</name>
<feature type="compositionally biased region" description="Low complexity" evidence="1">
    <location>
        <begin position="345"/>
        <end position="358"/>
    </location>
</feature>
<evidence type="ECO:0000313" key="3">
    <source>
        <dbReference type="Proteomes" id="UP000298017"/>
    </source>
</evidence>
<feature type="compositionally biased region" description="Low complexity" evidence="1">
    <location>
        <begin position="293"/>
        <end position="307"/>
    </location>
</feature>
<proteinExistence type="predicted"/>
<dbReference type="EMBL" id="SPNK01000003">
    <property type="protein sequence ID" value="TFI02224.1"/>
    <property type="molecule type" value="Genomic_DNA"/>
</dbReference>
<evidence type="ECO:0008006" key="4">
    <source>
        <dbReference type="Google" id="ProtNLM"/>
    </source>
</evidence>
<keyword evidence="3" id="KW-1185">Reference proteome</keyword>
<gene>
    <name evidence="2" type="ORF">E4P33_04035</name>
</gene>
<dbReference type="Proteomes" id="UP000298017">
    <property type="component" value="Unassembled WGS sequence"/>
</dbReference>
<comment type="caution">
    <text evidence="2">The sequence shown here is derived from an EMBL/GenBank/DDBJ whole genome shotgun (WGS) entry which is preliminary data.</text>
</comment>
<dbReference type="GeneID" id="93231446"/>
<dbReference type="InterPro" id="IPR008792">
    <property type="entry name" value="PQQD"/>
</dbReference>
<feature type="compositionally biased region" description="Low complexity" evidence="1">
    <location>
        <begin position="384"/>
        <end position="394"/>
    </location>
</feature>
<reference evidence="2 3" key="1">
    <citation type="submission" date="2019-03" db="EMBL/GenBank/DDBJ databases">
        <title>Genome Sequencing and Assembly of Various Microbes Isolated from Alder Root Nodule.</title>
        <authorList>
            <person name="Swanson E."/>
            <person name="Sevigny J.L."/>
            <person name="Pesce C."/>
            <person name="Davis I."/>
            <person name="Kleiner V."/>
            <person name="Tisa L."/>
        </authorList>
    </citation>
    <scope>NUCLEOTIDE SEQUENCE [LARGE SCALE GENOMIC DNA]</scope>
    <source>
        <strain evidence="2 3">4R-31</strain>
    </source>
</reference>
<dbReference type="AlphaFoldDB" id="A0AAX2SFW1"/>
<dbReference type="Pfam" id="PF14907">
    <property type="entry name" value="NTP_transf_5"/>
    <property type="match status" value="1"/>
</dbReference>